<dbReference type="InterPro" id="IPR036388">
    <property type="entry name" value="WH-like_DNA-bd_sf"/>
</dbReference>
<organism evidence="5 6">
    <name type="scientific">Salinirubellus salinus</name>
    <dbReference type="NCBI Taxonomy" id="1364945"/>
    <lineage>
        <taxon>Archaea</taxon>
        <taxon>Methanobacteriati</taxon>
        <taxon>Methanobacteriota</taxon>
        <taxon>Stenosarchaea group</taxon>
        <taxon>Halobacteria</taxon>
        <taxon>Halobacteriales</taxon>
        <taxon>Natronomonadaceae</taxon>
        <taxon>Salinirubellus</taxon>
    </lineage>
</organism>
<evidence type="ECO:0000259" key="3">
    <source>
        <dbReference type="Pfam" id="PF04967"/>
    </source>
</evidence>
<evidence type="ECO:0000259" key="4">
    <source>
        <dbReference type="Pfam" id="PF24281"/>
    </source>
</evidence>
<dbReference type="AlphaFoldDB" id="A0A9E7R268"/>
<dbReference type="InterPro" id="IPR013324">
    <property type="entry name" value="RNA_pol_sigma_r3/r4-like"/>
</dbReference>
<dbReference type="InterPro" id="IPR056529">
    <property type="entry name" value="HVO_2928_N"/>
</dbReference>
<evidence type="ECO:0000313" key="5">
    <source>
        <dbReference type="EMBL" id="UWM54221.1"/>
    </source>
</evidence>
<keyword evidence="1" id="KW-0805">Transcription regulation</keyword>
<evidence type="ECO:0000256" key="2">
    <source>
        <dbReference type="ARBA" id="ARBA00023163"/>
    </source>
</evidence>
<dbReference type="KEGG" id="ssai:N0B31_19150"/>
<dbReference type="PANTHER" id="PTHR34236:SF1">
    <property type="entry name" value="DIMETHYL SULFOXIDE REDUCTASE TRANSCRIPTIONAL ACTIVATOR"/>
    <property type="match status" value="1"/>
</dbReference>
<dbReference type="RefSeq" id="WP_260593215.1">
    <property type="nucleotide sequence ID" value="NZ_CP104003.1"/>
</dbReference>
<keyword evidence="6" id="KW-1185">Reference proteome</keyword>
<dbReference type="Pfam" id="PF04967">
    <property type="entry name" value="HTH_10"/>
    <property type="match status" value="1"/>
</dbReference>
<gene>
    <name evidence="5" type="ORF">N0B31_19150</name>
</gene>
<dbReference type="PANTHER" id="PTHR34236">
    <property type="entry name" value="DIMETHYL SULFOXIDE REDUCTASE TRANSCRIPTIONAL ACTIVATOR"/>
    <property type="match status" value="1"/>
</dbReference>
<accession>A0A9E7R268</accession>
<dbReference type="GeneID" id="74944586"/>
<feature type="domain" description="HVO-2928 N-terminal" evidence="4">
    <location>
        <begin position="3"/>
        <end position="167"/>
    </location>
</feature>
<name>A0A9E7R268_9EURY</name>
<protein>
    <submittedName>
        <fullName evidence="5">Helix-turn-helix domain-containing protein</fullName>
    </submittedName>
</protein>
<dbReference type="Gene3D" id="1.10.10.10">
    <property type="entry name" value="Winged helix-like DNA-binding domain superfamily/Winged helix DNA-binding domain"/>
    <property type="match status" value="1"/>
</dbReference>
<evidence type="ECO:0000313" key="6">
    <source>
        <dbReference type="Proteomes" id="UP001057580"/>
    </source>
</evidence>
<feature type="domain" description="HTH bat-type" evidence="3">
    <location>
        <begin position="178"/>
        <end position="227"/>
    </location>
</feature>
<evidence type="ECO:0000256" key="1">
    <source>
        <dbReference type="ARBA" id="ARBA00023015"/>
    </source>
</evidence>
<proteinExistence type="predicted"/>
<dbReference type="Proteomes" id="UP001057580">
    <property type="component" value="Chromosome"/>
</dbReference>
<dbReference type="EMBL" id="CP104003">
    <property type="protein sequence ID" value="UWM54221.1"/>
    <property type="molecule type" value="Genomic_DNA"/>
</dbReference>
<sequence length="239" mass="26871">MREFTFDLQYEPWVDGLAGLFVEHEDLLVRSLNAPANGWYWRLARATGPADALEGLEGLRTEDDVSAAQLDVDAALTIHHDVIERAARRRVFYSFVQDPGGQTVHGLIAQRFQPGVVVETVRQGDSQHWRLLLRPGETVGEFHDELVDRLREGVTFRMGAIRDATMWREQADPGDLPEEQRRAVRAAVKAGYYESPRAATLDEIAAHLGIPRSTLSYRLRKAEAHLARAFATTDGQDIE</sequence>
<dbReference type="SUPFAM" id="SSF88659">
    <property type="entry name" value="Sigma3 and sigma4 domains of RNA polymerase sigma factors"/>
    <property type="match status" value="1"/>
</dbReference>
<dbReference type="Pfam" id="PF24281">
    <property type="entry name" value="HVO_2928_N"/>
    <property type="match status" value="1"/>
</dbReference>
<keyword evidence="2" id="KW-0804">Transcription</keyword>
<reference evidence="5" key="1">
    <citation type="submission" date="2022-09" db="EMBL/GenBank/DDBJ databases">
        <title>Diverse halophilic archaea isolated from saline environments.</title>
        <authorList>
            <person name="Cui H.-L."/>
        </authorList>
    </citation>
    <scope>NUCLEOTIDE SEQUENCE</scope>
    <source>
        <strain evidence="5">ZS-35-S2</strain>
    </source>
</reference>
<dbReference type="InterPro" id="IPR007050">
    <property type="entry name" value="HTH_bacterioopsin"/>
</dbReference>